<sequence length="476" mass="54704">MLNIGENQIILSSKPTILLSLEEKNISVDLGNPLPDWIFNSGLFYVVITDMEGKYLYVNDFFIKKFQSVDTDISNKYFTETIIAEDIEKAIVAATKCIQHPTYAFEVDLRKPIGKGQQTFHSRWVFSLMRNNQNIPIGIFSVGYEINSVSEINDYKIFHNLNIFKILKNSADSCVHLSKKLELEGINKSASKFMGISDENAKDTFKEKLQIKENTPCVDAIISSVNTDKVELFQDHIENLDLYYFGIAIPDKQGVGIIFRDNTREQKAKIRLQESENKLKAILDSTSDCIILINQEFNILAFNKVAFNMCHGIHQNKLVLGKDFREYVSEEIKNDFFENFTIALNGSISKFEQKLTQEDGTHKWLEYVFYPVYDASQQLIGVSKVVKDITESKNQIAKIQAQYEKLKEIAWVQSHEVRSPLANIMGLIEMLKNERSNLKEEEIESLYNNLLLEAEKLDLKIRKITKSTEEHLESDS</sequence>
<keyword evidence="3" id="KW-0597">Phosphoprotein</keyword>
<dbReference type="GO" id="GO:0000155">
    <property type="term" value="F:phosphorelay sensor kinase activity"/>
    <property type="evidence" value="ECO:0007669"/>
    <property type="project" value="InterPro"/>
</dbReference>
<dbReference type="PROSITE" id="PS50113">
    <property type="entry name" value="PAC"/>
    <property type="match status" value="1"/>
</dbReference>
<evidence type="ECO:0000256" key="1">
    <source>
        <dbReference type="ARBA" id="ARBA00000085"/>
    </source>
</evidence>
<feature type="domain" description="PAC" evidence="7">
    <location>
        <begin position="349"/>
        <end position="401"/>
    </location>
</feature>
<dbReference type="CDD" id="cd00082">
    <property type="entry name" value="HisKA"/>
    <property type="match status" value="1"/>
</dbReference>
<evidence type="ECO:0000256" key="3">
    <source>
        <dbReference type="ARBA" id="ARBA00022553"/>
    </source>
</evidence>
<gene>
    <name evidence="8" type="ORF">SAMN05421761_103195</name>
</gene>
<dbReference type="NCBIfam" id="TIGR00229">
    <property type="entry name" value="sensory_box"/>
    <property type="match status" value="1"/>
</dbReference>
<dbReference type="CDD" id="cd00130">
    <property type="entry name" value="PAS"/>
    <property type="match status" value="1"/>
</dbReference>
<evidence type="ECO:0000256" key="6">
    <source>
        <dbReference type="SAM" id="Coils"/>
    </source>
</evidence>
<evidence type="ECO:0000256" key="5">
    <source>
        <dbReference type="ARBA" id="ARBA00022777"/>
    </source>
</evidence>
<dbReference type="InterPro" id="IPR000014">
    <property type="entry name" value="PAS"/>
</dbReference>
<keyword evidence="4" id="KW-0808">Transferase</keyword>
<dbReference type="InterPro" id="IPR013656">
    <property type="entry name" value="PAS_4"/>
</dbReference>
<protein>
    <recommendedName>
        <fullName evidence="2">histidine kinase</fullName>
        <ecNumber evidence="2">2.7.13.3</ecNumber>
    </recommendedName>
</protein>
<dbReference type="EMBL" id="FTOP01000003">
    <property type="protein sequence ID" value="SIS71146.1"/>
    <property type="molecule type" value="Genomic_DNA"/>
</dbReference>
<evidence type="ECO:0000256" key="4">
    <source>
        <dbReference type="ARBA" id="ARBA00022679"/>
    </source>
</evidence>
<dbReference type="EC" id="2.7.13.3" evidence="2"/>
<dbReference type="PANTHER" id="PTHR43304:SF1">
    <property type="entry name" value="PAC DOMAIN-CONTAINING PROTEIN"/>
    <property type="match status" value="1"/>
</dbReference>
<dbReference type="Gene3D" id="3.30.450.20">
    <property type="entry name" value="PAS domain"/>
    <property type="match status" value="2"/>
</dbReference>
<dbReference type="Pfam" id="PF08448">
    <property type="entry name" value="PAS_4"/>
    <property type="match status" value="1"/>
</dbReference>
<dbReference type="Gene3D" id="1.10.287.130">
    <property type="match status" value="1"/>
</dbReference>
<proteinExistence type="predicted"/>
<keyword evidence="9" id="KW-1185">Reference proteome</keyword>
<reference evidence="9" key="1">
    <citation type="submission" date="2017-01" db="EMBL/GenBank/DDBJ databases">
        <authorList>
            <person name="Varghese N."/>
            <person name="Submissions S."/>
        </authorList>
    </citation>
    <scope>NUCLEOTIDE SEQUENCE [LARGE SCALE GENOMIC DNA]</scope>
    <source>
        <strain evidence="9">DSM 46698</strain>
    </source>
</reference>
<evidence type="ECO:0000313" key="8">
    <source>
        <dbReference type="EMBL" id="SIS71146.1"/>
    </source>
</evidence>
<dbReference type="InterPro" id="IPR001610">
    <property type="entry name" value="PAC"/>
</dbReference>
<keyword evidence="6" id="KW-0175">Coiled coil</keyword>
<feature type="coiled-coil region" evidence="6">
    <location>
        <begin position="389"/>
        <end position="444"/>
    </location>
</feature>
<dbReference type="InterPro" id="IPR052162">
    <property type="entry name" value="Sensor_kinase/Photoreceptor"/>
</dbReference>
<dbReference type="SUPFAM" id="SSF47384">
    <property type="entry name" value="Homodimeric domain of signal transducing histidine kinase"/>
    <property type="match status" value="1"/>
</dbReference>
<dbReference type="InterPro" id="IPR003661">
    <property type="entry name" value="HisK_dim/P_dom"/>
</dbReference>
<dbReference type="InterPro" id="IPR036097">
    <property type="entry name" value="HisK_dim/P_sf"/>
</dbReference>
<organism evidence="8 9">
    <name type="scientific">Belliella pelovolcani</name>
    <dbReference type="NCBI Taxonomy" id="529505"/>
    <lineage>
        <taxon>Bacteria</taxon>
        <taxon>Pseudomonadati</taxon>
        <taxon>Bacteroidota</taxon>
        <taxon>Cytophagia</taxon>
        <taxon>Cytophagales</taxon>
        <taxon>Cyclobacteriaceae</taxon>
        <taxon>Belliella</taxon>
    </lineage>
</organism>
<evidence type="ECO:0000259" key="7">
    <source>
        <dbReference type="PROSITE" id="PS50113"/>
    </source>
</evidence>
<name>A0A1N7LBA4_9BACT</name>
<dbReference type="Pfam" id="PF13426">
    <property type="entry name" value="PAS_9"/>
    <property type="match status" value="1"/>
</dbReference>
<accession>A0A1N7LBA4</accession>
<comment type="catalytic activity">
    <reaction evidence="1">
        <text>ATP + protein L-histidine = ADP + protein N-phospho-L-histidine.</text>
        <dbReference type="EC" id="2.7.13.3"/>
    </reaction>
</comment>
<evidence type="ECO:0000313" key="9">
    <source>
        <dbReference type="Proteomes" id="UP000186026"/>
    </source>
</evidence>
<dbReference type="STRING" id="529505.SAMN05421761_103195"/>
<dbReference type="AlphaFoldDB" id="A0A1N7LBA4"/>
<dbReference type="SUPFAM" id="SSF55785">
    <property type="entry name" value="PYP-like sensor domain (PAS domain)"/>
    <property type="match status" value="2"/>
</dbReference>
<dbReference type="PANTHER" id="PTHR43304">
    <property type="entry name" value="PHYTOCHROME-LIKE PROTEIN CPH1"/>
    <property type="match status" value="1"/>
</dbReference>
<dbReference type="Proteomes" id="UP000186026">
    <property type="component" value="Unassembled WGS sequence"/>
</dbReference>
<keyword evidence="5" id="KW-0418">Kinase</keyword>
<dbReference type="SMART" id="SM00086">
    <property type="entry name" value="PAC"/>
    <property type="match status" value="1"/>
</dbReference>
<evidence type="ECO:0000256" key="2">
    <source>
        <dbReference type="ARBA" id="ARBA00012438"/>
    </source>
</evidence>
<dbReference type="InterPro" id="IPR000700">
    <property type="entry name" value="PAS-assoc_C"/>
</dbReference>
<dbReference type="InterPro" id="IPR035965">
    <property type="entry name" value="PAS-like_dom_sf"/>
</dbReference>